<organism evidence="1 2">
    <name type="scientific">Campylobacter rectus</name>
    <name type="common">Wolinella recta</name>
    <dbReference type="NCBI Taxonomy" id="203"/>
    <lineage>
        <taxon>Bacteria</taxon>
        <taxon>Pseudomonadati</taxon>
        <taxon>Campylobacterota</taxon>
        <taxon>Epsilonproteobacteria</taxon>
        <taxon>Campylobacterales</taxon>
        <taxon>Campylobacteraceae</taxon>
        <taxon>Campylobacter</taxon>
    </lineage>
</organism>
<dbReference type="Proteomes" id="UP000502377">
    <property type="component" value="Chromosome"/>
</dbReference>
<dbReference type="KEGG" id="crx:CRECT_2361"/>
<proteinExistence type="predicted"/>
<dbReference type="Pfam" id="PF09484">
    <property type="entry name" value="Cas_TM1802"/>
    <property type="match status" value="1"/>
</dbReference>
<name>A0A6G5QQA0_CAMRE</name>
<dbReference type="EMBL" id="CP012543">
    <property type="protein sequence ID" value="QCD47943.1"/>
    <property type="molecule type" value="Genomic_DNA"/>
</dbReference>
<dbReference type="InterPro" id="IPR013389">
    <property type="entry name" value="CRISPR-assoc_prot_Cas8b"/>
</dbReference>
<accession>A0A6G5QQA0</accession>
<gene>
    <name evidence="1" type="primary">cas8</name>
    <name evidence="1" type="ORF">CRECT_2361</name>
</gene>
<evidence type="ECO:0000313" key="1">
    <source>
        <dbReference type="EMBL" id="QCD47943.1"/>
    </source>
</evidence>
<dbReference type="AlphaFoldDB" id="A0A6G5QQA0"/>
<dbReference type="RefSeq" id="WP_002944103.1">
    <property type="nucleotide sequence ID" value="NZ_CP012543.1"/>
</dbReference>
<sequence>MGLAHKLYKIGSLLSDDDVKAMIKSSNFKDSDHITLAIDFKIENGRLLGAPKLSRTSLDTIKTFFTKKIGGTSNSYYLYPNYEYQNEKDLYKKFQAISHTLQNSIVVYANSNNKILANLVFEYLENYKNDELGLKDFKQGDYFLILLINGKSFYELMPEVLQNYLNEFVKPHIEDKKGNAFLKEQIDIVTQEKEPCGYDPNVKFFTMDNYDDKFKEQSINRLPMSKNTAKSVKKGWMYAINNLKFYYKGLEYIIIPSMVNFDEDIFKEMINFLEKSNTLSDEATREESFIRKLNKQIENFEYINSFTLDIFFTEVNVTNLSVKIFATLEDVLPSRIRKVANLMQEDHITDAMKRVQSEDEDIRFVYLKDYFRVTEQFAISTNSIANLKNKILQEKIYLARLLLGYLKISYLEVLKRFEHFREFDGENKSRLKDSIKEWIMYPNTFIENENKILKFLKDINAIRM</sequence>
<protein>
    <submittedName>
        <fullName evidence="1">CRISPR/Cas system-associated protein Cas8, type I-B/HMARI</fullName>
    </submittedName>
</protein>
<evidence type="ECO:0000313" key="2">
    <source>
        <dbReference type="Proteomes" id="UP000502377"/>
    </source>
</evidence>
<reference evidence="1 2" key="1">
    <citation type="submission" date="2016-07" db="EMBL/GenBank/DDBJ databases">
        <title>Comparative genomics of the Campylobacter concisus group.</title>
        <authorList>
            <person name="Miller W.G."/>
            <person name="Yee E."/>
            <person name="Chapman M.H."/>
            <person name="Huynh S."/>
            <person name="Bono J.L."/>
            <person name="On S.L.W."/>
            <person name="StLeger J."/>
            <person name="Foster G."/>
            <person name="Parker C.T."/>
        </authorList>
    </citation>
    <scope>NUCLEOTIDE SEQUENCE [LARGE SCALE GENOMIC DNA]</scope>
    <source>
        <strain evidence="1 2">ATCC 33238</strain>
    </source>
</reference>